<evidence type="ECO:0000313" key="3">
    <source>
        <dbReference type="EMBL" id="SMO45749.1"/>
    </source>
</evidence>
<sequence>MLVQGQRHDQTRERLANQQPQPPANSNPIYSSNPGTTPGQNPANSGITDAAEGTKDGVLIREGVEKLNGAGDSAYLRITPEVKAQGNLRGVMVGAKGQLGGDMRVTQNGEGPDATYTLRYDKQSLGAITGEVGTDTLGKGAGGKNSVNGRVKAEVGGQTFDAVEMTFDNKEDAIRAAETLQKLHMADALDDGINTAISGLGPMGMPLAAAEDVISGGGENPLGNPLNADGAPGRLTQKIAGVTDDDLAFLRDNISAYETTIGTRGRLAAEVKGDMKYFNVAGEGRFDDTKRISRRVELPTADKDGSVTYSMEAGLRLTAKEKAQKGFQVNGLPVEPKFENRLDLGNASAKVSLTYTIPKGTEVAGSAGGRPVPETNGFSGTDGLKLDSVSLTNVLEYRDQSLADPSRGDSQRLTSTTTIANPEKLGDAAGQFFDGNFEEAARIAGARIDLKSEDIARSGTATQTGAKVKLGVAEAEASVILESGVDDVTLQASRTIEPSQPQPGQQPTTETRIPPAPADDGKTLVVTPWNGANIRTAPDGDGAGIAQNGTFLRDQGERQTGADGQEWIKVSGTDLNDAPVQGWVRADLVQPHSSAKGAMDETGRTNPSLEHERYDAVTVEKDDNLWDLAQKHGVDPQEMVALNRDHLLNPSLIFKGDTVYLPGTARGPKPEVVEIPAEPAPPANSDDSTSNPAPSTPAPGTGSHPPANDDSAPKAGNPPEAPKTDPAPVQPPATDGRPDLNQILQDYQVKDDQMTEYKPNIGPLPIDAPFVGSTKMTQAEADLLDKLGSNRGILGLNDFKGISSNDANDLGQSYRTANEYFPRNAADGSPIPGAEDGHNDAFRHAYWSALMSDRFGEEFSAAMGTAHEGVPGNPAAKEAMDLYNNEVGRRIARENPDADDKQLADKVAEAVRNGEMLVIGSDGNLAWSDQVEYGKNGDANATTTLPGKQTPPEYKSS</sequence>
<feature type="region of interest" description="Disordered" evidence="1">
    <location>
        <begin position="496"/>
        <end position="519"/>
    </location>
</feature>
<dbReference type="SUPFAM" id="SSF54106">
    <property type="entry name" value="LysM domain"/>
    <property type="match status" value="1"/>
</dbReference>
<dbReference type="OrthoDB" id="6152272at2"/>
<dbReference type="PROSITE" id="PS51782">
    <property type="entry name" value="LYSM"/>
    <property type="match status" value="1"/>
</dbReference>
<evidence type="ECO:0000259" key="2">
    <source>
        <dbReference type="PROSITE" id="PS51782"/>
    </source>
</evidence>
<dbReference type="InterPro" id="IPR018392">
    <property type="entry name" value="LysM"/>
</dbReference>
<feature type="compositionally biased region" description="Polar residues" evidence="1">
    <location>
        <begin position="29"/>
        <end position="47"/>
    </location>
</feature>
<dbReference type="SMART" id="SM00257">
    <property type="entry name" value="LysM"/>
    <property type="match status" value="1"/>
</dbReference>
<feature type="region of interest" description="Disordered" evidence="1">
    <location>
        <begin position="1"/>
        <end position="50"/>
    </location>
</feature>
<organism evidence="3 4">
    <name type="scientific">Paracoccus laeviglucosivorans</name>
    <dbReference type="NCBI Taxonomy" id="1197861"/>
    <lineage>
        <taxon>Bacteria</taxon>
        <taxon>Pseudomonadati</taxon>
        <taxon>Pseudomonadota</taxon>
        <taxon>Alphaproteobacteria</taxon>
        <taxon>Rhodobacterales</taxon>
        <taxon>Paracoccaceae</taxon>
        <taxon>Paracoccus</taxon>
    </lineage>
</organism>
<feature type="region of interest" description="Disordered" evidence="1">
    <location>
        <begin position="665"/>
        <end position="739"/>
    </location>
</feature>
<feature type="compositionally biased region" description="Low complexity" evidence="1">
    <location>
        <begin position="498"/>
        <end position="507"/>
    </location>
</feature>
<name>A0A521BF98_9RHOB</name>
<dbReference type="InterPro" id="IPR036779">
    <property type="entry name" value="LysM_dom_sf"/>
</dbReference>
<feature type="region of interest" description="Disordered" evidence="1">
    <location>
        <begin position="362"/>
        <end position="383"/>
    </location>
</feature>
<evidence type="ECO:0000256" key="1">
    <source>
        <dbReference type="SAM" id="MobiDB-lite"/>
    </source>
</evidence>
<gene>
    <name evidence="3" type="ORF">SAMN06265221_102269</name>
</gene>
<feature type="compositionally biased region" description="Basic and acidic residues" evidence="1">
    <location>
        <begin position="1"/>
        <end position="15"/>
    </location>
</feature>
<dbReference type="InterPro" id="IPR054246">
    <property type="entry name" value="DUF6973"/>
</dbReference>
<dbReference type="RefSeq" id="WP_142661804.1">
    <property type="nucleotide sequence ID" value="NZ_FXTK01000002.1"/>
</dbReference>
<dbReference type="EMBL" id="FXTK01000002">
    <property type="protein sequence ID" value="SMO45749.1"/>
    <property type="molecule type" value="Genomic_DNA"/>
</dbReference>
<dbReference type="Proteomes" id="UP000319014">
    <property type="component" value="Unassembled WGS sequence"/>
</dbReference>
<dbReference type="Pfam" id="PF01476">
    <property type="entry name" value="LysM"/>
    <property type="match status" value="1"/>
</dbReference>
<keyword evidence="4" id="KW-1185">Reference proteome</keyword>
<evidence type="ECO:0000313" key="4">
    <source>
        <dbReference type="Proteomes" id="UP000319014"/>
    </source>
</evidence>
<dbReference type="Gene3D" id="3.10.350.10">
    <property type="entry name" value="LysM domain"/>
    <property type="match status" value="1"/>
</dbReference>
<proteinExistence type="predicted"/>
<dbReference type="AlphaFoldDB" id="A0A521BF98"/>
<feature type="region of interest" description="Disordered" evidence="1">
    <location>
        <begin position="934"/>
        <end position="957"/>
    </location>
</feature>
<protein>
    <submittedName>
        <fullName evidence="3">LysM domain-containing protein</fullName>
    </submittedName>
</protein>
<dbReference type="Pfam" id="PF22322">
    <property type="entry name" value="DUF6973"/>
    <property type="match status" value="1"/>
</dbReference>
<feature type="compositionally biased region" description="Low complexity" evidence="1">
    <location>
        <begin position="673"/>
        <end position="703"/>
    </location>
</feature>
<feature type="domain" description="LysM" evidence="2">
    <location>
        <begin position="615"/>
        <end position="661"/>
    </location>
</feature>
<accession>A0A521BF98</accession>
<reference evidence="3 4" key="1">
    <citation type="submission" date="2017-05" db="EMBL/GenBank/DDBJ databases">
        <authorList>
            <person name="Varghese N."/>
            <person name="Submissions S."/>
        </authorList>
    </citation>
    <scope>NUCLEOTIDE SEQUENCE [LARGE SCALE GENOMIC DNA]</scope>
    <source>
        <strain evidence="3 4">DSM 100094</strain>
    </source>
</reference>